<dbReference type="Gene3D" id="2.60.40.3960">
    <property type="entry name" value="Velvet domain"/>
    <property type="match status" value="1"/>
</dbReference>
<evidence type="ECO:0000256" key="3">
    <source>
        <dbReference type="ARBA" id="ARBA00023163"/>
    </source>
</evidence>
<keyword evidence="3" id="KW-0804">Transcription</keyword>
<comment type="caution">
    <text evidence="6">The sequence shown here is derived from an EMBL/GenBank/DDBJ whole genome shotgun (WGS) entry which is preliminary data.</text>
</comment>
<dbReference type="EMBL" id="LSSK01001015">
    <property type="protein sequence ID" value="OMH81011.1"/>
    <property type="molecule type" value="Genomic_DNA"/>
</dbReference>
<gene>
    <name evidence="6" type="ORF">AX774_g5548</name>
</gene>
<dbReference type="OrthoDB" id="1746739at2759"/>
<keyword evidence="7" id="KW-1185">Reference proteome</keyword>
<keyword evidence="2" id="KW-0805">Transcription regulation</keyword>
<dbReference type="InterPro" id="IPR037525">
    <property type="entry name" value="Velvet_dom"/>
</dbReference>
<proteinExistence type="predicted"/>
<reference evidence="7" key="1">
    <citation type="submission" date="2017-01" db="EMBL/GenBank/DDBJ databases">
        <authorList>
            <person name="Wang Y."/>
            <person name="White M."/>
            <person name="Kvist S."/>
            <person name="Moncalvo J.-M."/>
        </authorList>
    </citation>
    <scope>NUCLEOTIDE SEQUENCE [LARGE SCALE GENOMIC DNA]</scope>
    <source>
        <strain evidence="7">COL-18-3</strain>
    </source>
</reference>
<organism evidence="6 7">
    <name type="scientific">Zancudomyces culisetae</name>
    <name type="common">Gut fungus</name>
    <name type="synonym">Smittium culisetae</name>
    <dbReference type="NCBI Taxonomy" id="1213189"/>
    <lineage>
        <taxon>Eukaryota</taxon>
        <taxon>Fungi</taxon>
        <taxon>Fungi incertae sedis</taxon>
        <taxon>Zoopagomycota</taxon>
        <taxon>Kickxellomycotina</taxon>
        <taxon>Harpellomycetes</taxon>
        <taxon>Harpellales</taxon>
        <taxon>Legeriomycetaceae</taxon>
        <taxon>Zancudomyces</taxon>
    </lineage>
</organism>
<dbReference type="AlphaFoldDB" id="A0A1R1PJ59"/>
<dbReference type="PANTHER" id="PTHR33572">
    <property type="entry name" value="SPORE DEVELOPMENT REGULATOR VOSA"/>
    <property type="match status" value="1"/>
</dbReference>
<evidence type="ECO:0000259" key="5">
    <source>
        <dbReference type="PROSITE" id="PS51821"/>
    </source>
</evidence>
<sequence>MIKNLVGNTVTTSLNLHDLDGNVGIYFIFNDLSIRKDGIFRLKFLFFDLGREGRINSSFTEVRAEVFSEPFYVFTARNFPGMIGKPNYITSCTYTIYHM</sequence>
<evidence type="ECO:0000313" key="6">
    <source>
        <dbReference type="EMBL" id="OMH81011.1"/>
    </source>
</evidence>
<evidence type="ECO:0000256" key="1">
    <source>
        <dbReference type="ARBA" id="ARBA00004123"/>
    </source>
</evidence>
<evidence type="ECO:0000256" key="4">
    <source>
        <dbReference type="ARBA" id="ARBA00023242"/>
    </source>
</evidence>
<dbReference type="Proteomes" id="UP000188320">
    <property type="component" value="Unassembled WGS sequence"/>
</dbReference>
<dbReference type="Pfam" id="PF11754">
    <property type="entry name" value="Velvet"/>
    <property type="match status" value="1"/>
</dbReference>
<dbReference type="GO" id="GO:0005634">
    <property type="term" value="C:nucleus"/>
    <property type="evidence" value="ECO:0007669"/>
    <property type="project" value="UniProtKB-SubCell"/>
</dbReference>
<name>A0A1R1PJ59_ZANCU</name>
<dbReference type="PANTHER" id="PTHR33572:SF3">
    <property type="entry name" value="VELVET COMPLEX SUBUNIT B"/>
    <property type="match status" value="1"/>
</dbReference>
<dbReference type="PROSITE" id="PS51821">
    <property type="entry name" value="VELVET"/>
    <property type="match status" value="1"/>
</dbReference>
<feature type="domain" description="Velvet" evidence="5">
    <location>
        <begin position="1"/>
        <end position="99"/>
    </location>
</feature>
<dbReference type="InterPro" id="IPR038491">
    <property type="entry name" value="Velvet_dom_sf"/>
</dbReference>
<protein>
    <recommendedName>
        <fullName evidence="5">Velvet domain-containing protein</fullName>
    </recommendedName>
</protein>
<evidence type="ECO:0000313" key="7">
    <source>
        <dbReference type="Proteomes" id="UP000188320"/>
    </source>
</evidence>
<keyword evidence="4" id="KW-0539">Nucleus</keyword>
<comment type="subcellular location">
    <subcellularLocation>
        <location evidence="1">Nucleus</location>
    </subcellularLocation>
</comment>
<accession>A0A1R1PJ59</accession>
<evidence type="ECO:0000256" key="2">
    <source>
        <dbReference type="ARBA" id="ARBA00023015"/>
    </source>
</evidence>
<dbReference type="InterPro" id="IPR021740">
    <property type="entry name" value="Velvet"/>
</dbReference>